<sequence length="596" mass="69592">QMAFREPRTPTTKTPIRRQTMDSGAPRLSFAPTSSAAAQRRSSVFRGTGAPAIFKDKRNLVTPGVKQQMITKITNFLNGELSFDEVKSPTRKNFLFMFEYIYGTLNDNYTTPKSPEEQNSEIIRIFKQIGYPVIIKNSTLQSVNAPTSWPHMLGALGWLCDTVEFYGNIQLQEVFMRGNDSTAQALRYQLYSAVSKEYFDKKRDNMNEEQKMAIINENIQEQFPKYKHRLESYLDVESRVAETRERHKQMEEEIAALEEEKQTDRCPVIQTEIKTYDVDIANLEEFCKGVKENEDRLRKEIEKKQGQIDELNSQLSQLNAVINNKEKQIDLQTERTGLDSAAIRALAMEKETLIAETRQITTELERLSKVKYNMAPKANAAFMQEQSNYRKLVQRVYDVRTTYLEDTNTPLLDAIPKDIKSLLECLSTEVRRLCSRTKTELESRLLDIETNTRRLQSDERRLHDEDARVEKEGKDEEIAMEKEEKTRQIERDEWVREQQFKEREKQSLEVEKETLCGAQKEIGHISRLIGEAELDLEEARKDCTRKRADFDTAMEDRFTAMLQYHEEIQERRGLMEAEVNKLDQFNKERCKMRGLL</sequence>
<dbReference type="PANTHER" id="PTHR10643">
    <property type="entry name" value="KINETOCHORE PROTEIN NDC80"/>
    <property type="match status" value="1"/>
</dbReference>
<evidence type="ECO:0000256" key="11">
    <source>
        <dbReference type="SAM" id="Coils"/>
    </source>
</evidence>
<dbReference type="InterPro" id="IPR038273">
    <property type="entry name" value="Ndc80_sf"/>
</dbReference>
<dbReference type="PANTHER" id="PTHR10643:SF2">
    <property type="entry name" value="KINETOCHORE PROTEIN NDC80 HOMOLOG"/>
    <property type="match status" value="1"/>
</dbReference>
<feature type="coiled-coil region" evidence="11">
    <location>
        <begin position="233"/>
        <end position="335"/>
    </location>
</feature>
<gene>
    <name evidence="14" type="ORF">PFISCL1PPCAC_11032</name>
</gene>
<evidence type="ECO:0000256" key="12">
    <source>
        <dbReference type="SAM" id="MobiDB-lite"/>
    </source>
</evidence>
<dbReference type="Pfam" id="PF03801">
    <property type="entry name" value="Ndc80_HEC"/>
    <property type="match status" value="1"/>
</dbReference>
<protein>
    <recommendedName>
        <fullName evidence="10">Kinetochore protein NDC80</fullName>
    </recommendedName>
</protein>
<dbReference type="Gene3D" id="1.10.418.30">
    <property type="entry name" value="Ncd80 complex, Ncd80 subunit"/>
    <property type="match status" value="1"/>
</dbReference>
<dbReference type="AlphaFoldDB" id="A0AAV5VM33"/>
<dbReference type="GO" id="GO:0031262">
    <property type="term" value="C:Ndc80 complex"/>
    <property type="evidence" value="ECO:0007669"/>
    <property type="project" value="UniProtKB-UniRule"/>
</dbReference>
<dbReference type="EMBL" id="BTSY01000003">
    <property type="protein sequence ID" value="GMT19735.1"/>
    <property type="molecule type" value="Genomic_DNA"/>
</dbReference>
<keyword evidence="6 11" id="KW-0175">Coiled coil</keyword>
<evidence type="ECO:0000256" key="4">
    <source>
        <dbReference type="ARBA" id="ARBA00022776"/>
    </source>
</evidence>
<dbReference type="GO" id="GO:0051315">
    <property type="term" value="P:attachment of mitotic spindle microtubules to kinetochore"/>
    <property type="evidence" value="ECO:0007669"/>
    <property type="project" value="UniProtKB-UniRule"/>
</dbReference>
<name>A0AAV5VM33_9BILA</name>
<dbReference type="Proteomes" id="UP001432322">
    <property type="component" value="Unassembled WGS sequence"/>
</dbReference>
<accession>A0AAV5VM33</accession>
<feature type="coiled-coil region" evidence="11">
    <location>
        <begin position="491"/>
        <end position="549"/>
    </location>
</feature>
<organism evidence="14 15">
    <name type="scientific">Pristionchus fissidentatus</name>
    <dbReference type="NCBI Taxonomy" id="1538716"/>
    <lineage>
        <taxon>Eukaryota</taxon>
        <taxon>Metazoa</taxon>
        <taxon>Ecdysozoa</taxon>
        <taxon>Nematoda</taxon>
        <taxon>Chromadorea</taxon>
        <taxon>Rhabditida</taxon>
        <taxon>Rhabditina</taxon>
        <taxon>Diplogasteromorpha</taxon>
        <taxon>Diplogasteroidea</taxon>
        <taxon>Neodiplogasteridae</taxon>
        <taxon>Pristionchus</taxon>
    </lineage>
</organism>
<keyword evidence="4 10" id="KW-0498">Mitosis</keyword>
<dbReference type="GO" id="GO:0005634">
    <property type="term" value="C:nucleus"/>
    <property type="evidence" value="ECO:0007669"/>
    <property type="project" value="UniProtKB-SubCell"/>
</dbReference>
<feature type="domain" description="Kinetochore protein Ndc80 CH" evidence="13">
    <location>
        <begin position="37"/>
        <end position="166"/>
    </location>
</feature>
<evidence type="ECO:0000256" key="10">
    <source>
        <dbReference type="RuleBase" id="RU368072"/>
    </source>
</evidence>
<evidence type="ECO:0000313" key="15">
    <source>
        <dbReference type="Proteomes" id="UP001432322"/>
    </source>
</evidence>
<evidence type="ECO:0000259" key="13">
    <source>
        <dbReference type="Pfam" id="PF03801"/>
    </source>
</evidence>
<keyword evidence="2 10" id="KW-0158">Chromosome</keyword>
<proteinExistence type="inferred from homology"/>
<dbReference type="InterPro" id="IPR055260">
    <property type="entry name" value="Ndc80_CH"/>
</dbReference>
<dbReference type="GO" id="GO:0051301">
    <property type="term" value="P:cell division"/>
    <property type="evidence" value="ECO:0007669"/>
    <property type="project" value="UniProtKB-UniRule"/>
</dbReference>
<evidence type="ECO:0000256" key="6">
    <source>
        <dbReference type="ARBA" id="ARBA00023054"/>
    </source>
</evidence>
<dbReference type="InterPro" id="IPR005550">
    <property type="entry name" value="Kinetochore_Ndc80"/>
</dbReference>
<evidence type="ECO:0000256" key="9">
    <source>
        <dbReference type="ARBA" id="ARBA00023328"/>
    </source>
</evidence>
<comment type="function">
    <text evidence="10">Acts as a component of the essential kinetochore-associated NDC80 complex, which is required for chromosome segregation and spindle checkpoint activity.</text>
</comment>
<evidence type="ECO:0000256" key="7">
    <source>
        <dbReference type="ARBA" id="ARBA00023242"/>
    </source>
</evidence>
<evidence type="ECO:0000256" key="3">
    <source>
        <dbReference type="ARBA" id="ARBA00022618"/>
    </source>
</evidence>
<comment type="caution">
    <text evidence="14">The sequence shown here is derived from an EMBL/GenBank/DDBJ whole genome shotgun (WGS) entry which is preliminary data.</text>
</comment>
<evidence type="ECO:0000256" key="2">
    <source>
        <dbReference type="ARBA" id="ARBA00022454"/>
    </source>
</evidence>
<keyword evidence="3 10" id="KW-0132">Cell division</keyword>
<evidence type="ECO:0000313" key="14">
    <source>
        <dbReference type="EMBL" id="GMT19735.1"/>
    </source>
</evidence>
<comment type="subcellular location">
    <subcellularLocation>
        <location evidence="10">Chromosome</location>
        <location evidence="10">Centromere</location>
        <location evidence="10">Kinetochore</location>
    </subcellularLocation>
    <subcellularLocation>
        <location evidence="10">Nucleus</location>
    </subcellularLocation>
</comment>
<evidence type="ECO:0000256" key="1">
    <source>
        <dbReference type="ARBA" id="ARBA00007050"/>
    </source>
</evidence>
<evidence type="ECO:0000256" key="8">
    <source>
        <dbReference type="ARBA" id="ARBA00023306"/>
    </source>
</evidence>
<keyword evidence="5 10" id="KW-0995">Kinetochore</keyword>
<reference evidence="14" key="1">
    <citation type="submission" date="2023-10" db="EMBL/GenBank/DDBJ databases">
        <title>Genome assembly of Pristionchus species.</title>
        <authorList>
            <person name="Yoshida K."/>
            <person name="Sommer R.J."/>
        </authorList>
    </citation>
    <scope>NUCLEOTIDE SEQUENCE</scope>
    <source>
        <strain evidence="14">RS5133</strain>
    </source>
</reference>
<evidence type="ECO:0000256" key="5">
    <source>
        <dbReference type="ARBA" id="ARBA00022838"/>
    </source>
</evidence>
<keyword evidence="15" id="KW-1185">Reference proteome</keyword>
<feature type="compositionally biased region" description="Low complexity" evidence="12">
    <location>
        <begin position="9"/>
        <end position="18"/>
    </location>
</feature>
<comment type="similarity">
    <text evidence="1 10">Belongs to the NDC80/HEC1 family.</text>
</comment>
<feature type="region of interest" description="Disordered" evidence="12">
    <location>
        <begin position="1"/>
        <end position="36"/>
    </location>
</feature>
<keyword evidence="7 10" id="KW-0539">Nucleus</keyword>
<keyword evidence="9 10" id="KW-0137">Centromere</keyword>
<keyword evidence="8 10" id="KW-0131">Cell cycle</keyword>
<feature type="non-terminal residue" evidence="14">
    <location>
        <position position="1"/>
    </location>
</feature>
<comment type="subunit">
    <text evidence="10">Component of the NDC80 complex.</text>
</comment>